<dbReference type="Proteomes" id="UP001596023">
    <property type="component" value="Unassembled WGS sequence"/>
</dbReference>
<reference evidence="4" key="1">
    <citation type="journal article" date="2019" name="Int. J. Syst. Evol. Microbiol.">
        <title>The Global Catalogue of Microorganisms (GCM) 10K type strain sequencing project: providing services to taxonomists for standard genome sequencing and annotation.</title>
        <authorList>
            <consortium name="The Broad Institute Genomics Platform"/>
            <consortium name="The Broad Institute Genome Sequencing Center for Infectious Disease"/>
            <person name="Wu L."/>
            <person name="Ma J."/>
        </authorList>
    </citation>
    <scope>NUCLEOTIDE SEQUENCE [LARGE SCALE GENOMIC DNA]</scope>
    <source>
        <strain evidence="4">CCUG 66188</strain>
    </source>
</reference>
<dbReference type="NCBIfam" id="NF033546">
    <property type="entry name" value="transpos_IS21"/>
    <property type="match status" value="1"/>
</dbReference>
<keyword evidence="4" id="KW-1185">Reference proteome</keyword>
<dbReference type="EMBL" id="JBHSGN010000203">
    <property type="protein sequence ID" value="MFC4677174.1"/>
    <property type="molecule type" value="Genomic_DNA"/>
</dbReference>
<dbReference type="RefSeq" id="WP_380002093.1">
    <property type="nucleotide sequence ID" value="NZ_JBHSGN010000203.1"/>
</dbReference>
<sequence>MTTKLANILHCYAMGMGIKGISATFELSRNTVRKYVRLFQESGMPMEQLQSMPAKRLEEMFGSSGERERTPSVRQLELEALLPEYAARLTRKGVTVKSLYEEYRREHPGGFRHASFGAYIQRYRLVSRPVGHVEHYAADQLYIDFAGDRLEVVDEQTGEVRSVEVFVAILPCSHYTYCEAVWSQKKEDLIKACENALHFYEGVPFAIVPDNLKSAVTRSNRNEPVINEDFAAFAEHYGCSVYPARVRHPKDKALVENAVKLMYKSVYTDLEGLMFHDLESLNACIIQSLSRFNERKLTGRNQSRRQLFEEVEKDYLRTLPSVRYQMKERKSVTVMRNSYVTLKKHHYSVPKEYVGKRVDIVYDADTLDIFYGLRLVTTHQRDDTPYGYTRKEAHNLPGRHGSYEKDLDEVFERATQIDNIVLLYLKDVASQKKYMPQAFRSCRGILALEKTFGQDRLVAACACASLMRVYGYQDVIGILNRGDDADFLPQADQDSDTNLSLPHHKNIRGREYFSKSTTKTNNNNGNK</sequence>
<dbReference type="InterPro" id="IPR001584">
    <property type="entry name" value="Integrase_cat-core"/>
</dbReference>
<dbReference type="PANTHER" id="PTHR35004">
    <property type="entry name" value="TRANSPOSASE RV3428C-RELATED"/>
    <property type="match status" value="1"/>
</dbReference>
<evidence type="ECO:0000313" key="3">
    <source>
        <dbReference type="EMBL" id="MFC4677174.1"/>
    </source>
</evidence>
<dbReference type="SUPFAM" id="SSF53098">
    <property type="entry name" value="Ribonuclease H-like"/>
    <property type="match status" value="1"/>
</dbReference>
<dbReference type="PROSITE" id="PS50994">
    <property type="entry name" value="INTEGRASE"/>
    <property type="match status" value="1"/>
</dbReference>
<evidence type="ECO:0000313" key="4">
    <source>
        <dbReference type="Proteomes" id="UP001596023"/>
    </source>
</evidence>
<accession>A0ABV9L533</accession>
<dbReference type="PANTHER" id="PTHR35004:SF8">
    <property type="entry name" value="TRANSPOSASE RV3428C-RELATED"/>
    <property type="match status" value="1"/>
</dbReference>
<comment type="caution">
    <text evidence="3">The sequence shown here is derived from an EMBL/GenBank/DDBJ whole genome shotgun (WGS) entry which is preliminary data.</text>
</comment>
<feature type="domain" description="Integrase catalytic" evidence="2">
    <location>
        <begin position="125"/>
        <end position="312"/>
    </location>
</feature>
<comment type="similarity">
    <text evidence="1">Belongs to the transposase IS21/IS408/IS1162 family.</text>
</comment>
<gene>
    <name evidence="3" type="primary">istA</name>
    <name evidence="3" type="ORF">ACFO6W_26195</name>
</gene>
<evidence type="ECO:0000259" key="2">
    <source>
        <dbReference type="PROSITE" id="PS50994"/>
    </source>
</evidence>
<dbReference type="Gene3D" id="3.30.420.10">
    <property type="entry name" value="Ribonuclease H-like superfamily/Ribonuclease H"/>
    <property type="match status" value="1"/>
</dbReference>
<proteinExistence type="inferred from homology"/>
<dbReference type="InterPro" id="IPR012337">
    <property type="entry name" value="RNaseH-like_sf"/>
</dbReference>
<protein>
    <submittedName>
        <fullName evidence="3">IS21 family transposase</fullName>
    </submittedName>
</protein>
<dbReference type="InterPro" id="IPR036397">
    <property type="entry name" value="RNaseH_sf"/>
</dbReference>
<dbReference type="InterPro" id="IPR054353">
    <property type="entry name" value="IstA-like_C"/>
</dbReference>
<name>A0ABV9L533_9BACT</name>
<dbReference type="Pfam" id="PF00665">
    <property type="entry name" value="rve"/>
    <property type="match status" value="1"/>
</dbReference>
<evidence type="ECO:0000256" key="1">
    <source>
        <dbReference type="ARBA" id="ARBA00009277"/>
    </source>
</evidence>
<dbReference type="Pfam" id="PF22483">
    <property type="entry name" value="Mu-transpos_C_2"/>
    <property type="match status" value="1"/>
</dbReference>
<organism evidence="3 4">
    <name type="scientific">Dysgonomonas termitidis</name>
    <dbReference type="NCBI Taxonomy" id="1516126"/>
    <lineage>
        <taxon>Bacteria</taxon>
        <taxon>Pseudomonadati</taxon>
        <taxon>Bacteroidota</taxon>
        <taxon>Bacteroidia</taxon>
        <taxon>Bacteroidales</taxon>
        <taxon>Dysgonomonadaceae</taxon>
        <taxon>Dysgonomonas</taxon>
    </lineage>
</organism>